<comment type="cofactor">
    <cofactor evidence="7">
        <name>(R)-lipoate</name>
        <dbReference type="ChEBI" id="CHEBI:83088"/>
    </cofactor>
    <text evidence="7">Binds 1 lipoyl cofactor covalently.</text>
</comment>
<comment type="function">
    <text evidence="5">The pyruvate dehydrogenase complex catalyzes the overall conversion of pyruvate to acetyl-CoA and CO(2). It contains multiple copies of three enzymatic components: pyruvate dehydrogenase (E1), dihydrolipoamide acetyltransferase (E2) and lipoamide dehydrogenase (E3).</text>
</comment>
<dbReference type="EMBL" id="JAHKNG010000040">
    <property type="protein sequence ID" value="MBU3031761.1"/>
    <property type="molecule type" value="Genomic_DNA"/>
</dbReference>
<feature type="compositionally biased region" description="Polar residues" evidence="8">
    <location>
        <begin position="1"/>
        <end position="15"/>
    </location>
</feature>
<keyword evidence="4 7" id="KW-0012">Acyltransferase</keyword>
<feature type="region of interest" description="Disordered" evidence="8">
    <location>
        <begin position="126"/>
        <end position="150"/>
    </location>
</feature>
<dbReference type="InterPro" id="IPR006256">
    <property type="entry name" value="AcTrfase_Pyrv_DH_cplx"/>
</dbReference>
<comment type="subunit">
    <text evidence="1 7">Forms a 24-polypeptide structural core with octahedral symmetry.</text>
</comment>
<dbReference type="NCBIfam" id="TIGR01348">
    <property type="entry name" value="PDHac_trf_long"/>
    <property type="match status" value="1"/>
</dbReference>
<feature type="region of interest" description="Disordered" evidence="8">
    <location>
        <begin position="1"/>
        <end position="26"/>
    </location>
</feature>
<gene>
    <name evidence="11" type="primary">aceF</name>
    <name evidence="11" type="ORF">KNW02_16770</name>
</gene>
<evidence type="ECO:0000256" key="3">
    <source>
        <dbReference type="ARBA" id="ARBA00022737"/>
    </source>
</evidence>
<keyword evidence="7" id="KW-0450">Lipoyl</keyword>
<reference evidence="11" key="1">
    <citation type="submission" date="2021-06" db="EMBL/GenBank/DDBJ databases">
        <title>Paracoccus bacterium XHP0099 sp. nov., isolated from the surface waters of the Yellow Sea.</title>
        <authorList>
            <person name="Xue H."/>
            <person name="Zhang D."/>
        </authorList>
    </citation>
    <scope>NUCLEOTIDE SEQUENCE</scope>
    <source>
        <strain evidence="11">XHP0099</strain>
    </source>
</reference>
<accession>A0ABS6AQK0</accession>
<sequence length="451" mass="47245">MRLADTRSTATSRTPGWSEPGRGDRKMAIDVNVPDIGDFSDVPVVSVLVKVGDSVAKEDPLIELESDKATMEVPSPVAGKVASIRVKEGDKVSEGVLILTVEGEDAGTAAPAPAAAPAAAPERAASAAPAAAAPPAGGQPSAVTDSGFGKAHASPSVRAFARQVGIDIGKVNGTGRKGRILRDDVIALLKAASAPSAATGGAAQGGMGIPPIPVIDFSKFGPVENVEMARIKKISGPALHRSWLNVPHVTHQEEADITEIDRYRKELDDEAKKEGYRVTLLAFVVKASVSALKKHWEFNSSIHPDGDKLIRKSYYNIGFAADTPNGLVVPVIKDADRKGIIDISKELGDLSAKARAGELKSADMQGATFTISSLGGIGGTAFTPIVNAPEVAILGLTRSRMAPVWNGEAFVPRNMLPMSLSYDHRAIDGALAARFAATLKHLLGDVRRIML</sequence>
<dbReference type="Pfam" id="PF02817">
    <property type="entry name" value="E3_binding"/>
    <property type="match status" value="1"/>
</dbReference>
<dbReference type="InterPro" id="IPR050743">
    <property type="entry name" value="2-oxoacid_DH_E2_comp"/>
</dbReference>
<evidence type="ECO:0000256" key="4">
    <source>
        <dbReference type="ARBA" id="ARBA00023315"/>
    </source>
</evidence>
<dbReference type="PROSITE" id="PS00189">
    <property type="entry name" value="LIPOYL"/>
    <property type="match status" value="1"/>
</dbReference>
<comment type="caution">
    <text evidence="11">The sequence shown here is derived from an EMBL/GenBank/DDBJ whole genome shotgun (WGS) entry which is preliminary data.</text>
</comment>
<feature type="compositionally biased region" description="Low complexity" evidence="8">
    <location>
        <begin position="126"/>
        <end position="136"/>
    </location>
</feature>
<dbReference type="InterPro" id="IPR000089">
    <property type="entry name" value="Biotin_lipoyl"/>
</dbReference>
<evidence type="ECO:0000313" key="11">
    <source>
        <dbReference type="EMBL" id="MBU3031761.1"/>
    </source>
</evidence>
<keyword evidence="2 7" id="KW-0808">Transferase</keyword>
<keyword evidence="3" id="KW-0677">Repeat</keyword>
<name>A0ABS6AQK0_9RHOB</name>
<evidence type="ECO:0000256" key="7">
    <source>
        <dbReference type="RuleBase" id="RU361137"/>
    </source>
</evidence>
<proteinExistence type="inferred from homology"/>
<protein>
    <recommendedName>
        <fullName evidence="7">Acetyltransferase component of pyruvate dehydrogenase complex</fullName>
        <ecNumber evidence="7">2.3.1.12</ecNumber>
    </recommendedName>
</protein>
<evidence type="ECO:0000313" key="12">
    <source>
        <dbReference type="Proteomes" id="UP001166191"/>
    </source>
</evidence>
<dbReference type="GO" id="GO:0004742">
    <property type="term" value="F:dihydrolipoyllysine-residue acetyltransferase activity"/>
    <property type="evidence" value="ECO:0007669"/>
    <property type="project" value="UniProtKB-EC"/>
</dbReference>
<dbReference type="PROSITE" id="PS51826">
    <property type="entry name" value="PSBD"/>
    <property type="match status" value="1"/>
</dbReference>
<comment type="catalytic activity">
    <reaction evidence="6 7">
        <text>N(6)-[(R)-dihydrolipoyl]-L-lysyl-[protein] + acetyl-CoA = N(6)-[(R)-S(8)-acetyldihydrolipoyl]-L-lysyl-[protein] + CoA</text>
        <dbReference type="Rhea" id="RHEA:17017"/>
        <dbReference type="Rhea" id="RHEA-COMP:10475"/>
        <dbReference type="Rhea" id="RHEA-COMP:10478"/>
        <dbReference type="ChEBI" id="CHEBI:57287"/>
        <dbReference type="ChEBI" id="CHEBI:57288"/>
        <dbReference type="ChEBI" id="CHEBI:83100"/>
        <dbReference type="ChEBI" id="CHEBI:83111"/>
        <dbReference type="EC" id="2.3.1.12"/>
    </reaction>
</comment>
<dbReference type="CDD" id="cd06849">
    <property type="entry name" value="lipoyl_domain"/>
    <property type="match status" value="1"/>
</dbReference>
<evidence type="ECO:0000256" key="2">
    <source>
        <dbReference type="ARBA" id="ARBA00022679"/>
    </source>
</evidence>
<keyword evidence="12" id="KW-1185">Reference proteome</keyword>
<evidence type="ECO:0000259" key="10">
    <source>
        <dbReference type="PROSITE" id="PS51826"/>
    </source>
</evidence>
<dbReference type="InterPro" id="IPR004167">
    <property type="entry name" value="PSBD"/>
</dbReference>
<feature type="domain" description="Peripheral subunit-binding (PSBD)" evidence="10">
    <location>
        <begin position="152"/>
        <end position="189"/>
    </location>
</feature>
<evidence type="ECO:0000256" key="6">
    <source>
        <dbReference type="ARBA" id="ARBA00048370"/>
    </source>
</evidence>
<comment type="similarity">
    <text evidence="7">Belongs to the 2-oxoacid dehydrogenase family.</text>
</comment>
<feature type="domain" description="Lipoyl-binding" evidence="9">
    <location>
        <begin position="28"/>
        <end position="102"/>
    </location>
</feature>
<dbReference type="PANTHER" id="PTHR43178:SF2">
    <property type="entry name" value="DIHYDROLIPOYLLYSINE-RESIDUE ACETYLTRANSFERASE COMPONENT OF PYRUVATE DEHYDROGENASE COMPLEX"/>
    <property type="match status" value="1"/>
</dbReference>
<dbReference type="Proteomes" id="UP001166191">
    <property type="component" value="Unassembled WGS sequence"/>
</dbReference>
<evidence type="ECO:0000256" key="8">
    <source>
        <dbReference type="SAM" id="MobiDB-lite"/>
    </source>
</evidence>
<dbReference type="EC" id="2.3.1.12" evidence="7"/>
<dbReference type="InterPro" id="IPR001078">
    <property type="entry name" value="2-oxoacid_DH_actylTfrase"/>
</dbReference>
<dbReference type="Pfam" id="PF00364">
    <property type="entry name" value="Biotin_lipoyl"/>
    <property type="match status" value="1"/>
</dbReference>
<dbReference type="InterPro" id="IPR003016">
    <property type="entry name" value="2-oxoA_DH_lipoyl-BS"/>
</dbReference>
<evidence type="ECO:0000259" key="9">
    <source>
        <dbReference type="PROSITE" id="PS50968"/>
    </source>
</evidence>
<dbReference type="PANTHER" id="PTHR43178">
    <property type="entry name" value="DIHYDROLIPOAMIDE ACETYLTRANSFERASE COMPONENT OF PYRUVATE DEHYDROGENASE COMPLEX"/>
    <property type="match status" value="1"/>
</dbReference>
<dbReference type="Pfam" id="PF00198">
    <property type="entry name" value="2-oxoacid_dh"/>
    <property type="match status" value="1"/>
</dbReference>
<organism evidence="11 12">
    <name type="scientific">Paracoccus marinaquae</name>
    <dbReference type="NCBI Taxonomy" id="2841926"/>
    <lineage>
        <taxon>Bacteria</taxon>
        <taxon>Pseudomonadati</taxon>
        <taxon>Pseudomonadota</taxon>
        <taxon>Alphaproteobacteria</taxon>
        <taxon>Rhodobacterales</taxon>
        <taxon>Paracoccaceae</taxon>
        <taxon>Paracoccus</taxon>
    </lineage>
</organism>
<evidence type="ECO:0000256" key="1">
    <source>
        <dbReference type="ARBA" id="ARBA00011484"/>
    </source>
</evidence>
<evidence type="ECO:0000256" key="5">
    <source>
        <dbReference type="ARBA" id="ARBA00025211"/>
    </source>
</evidence>
<dbReference type="PROSITE" id="PS50968">
    <property type="entry name" value="BIOTINYL_LIPOYL"/>
    <property type="match status" value="1"/>
</dbReference>